<evidence type="ECO:0000256" key="1">
    <source>
        <dbReference type="SAM" id="MobiDB-lite"/>
    </source>
</evidence>
<gene>
    <name evidence="3" type="ORF">GCM10017781_12440</name>
    <name evidence="4" type="ORF">HNQ07_001215</name>
</gene>
<dbReference type="GO" id="GO:0003700">
    <property type="term" value="F:DNA-binding transcription factor activity"/>
    <property type="evidence" value="ECO:0007669"/>
    <property type="project" value="InterPro"/>
</dbReference>
<dbReference type="PROSITE" id="PS50995">
    <property type="entry name" value="HTH_MARR_2"/>
    <property type="match status" value="1"/>
</dbReference>
<keyword evidence="4" id="KW-0238">DNA-binding</keyword>
<dbReference type="AlphaFoldDB" id="A0A7W8KEQ5"/>
<evidence type="ECO:0000313" key="5">
    <source>
        <dbReference type="Proteomes" id="UP000539473"/>
    </source>
</evidence>
<comment type="caution">
    <text evidence="4">The sequence shown here is derived from an EMBL/GenBank/DDBJ whole genome shotgun (WGS) entry which is preliminary data.</text>
</comment>
<dbReference type="InterPro" id="IPR039422">
    <property type="entry name" value="MarR/SlyA-like"/>
</dbReference>
<dbReference type="EMBL" id="BNAJ01000002">
    <property type="protein sequence ID" value="GHF37276.1"/>
    <property type="molecule type" value="Genomic_DNA"/>
</dbReference>
<protein>
    <submittedName>
        <fullName evidence="4">DNA-binding MarR family transcriptional regulator</fullName>
    </submittedName>
</protein>
<dbReference type="SUPFAM" id="SSF46785">
    <property type="entry name" value="Winged helix' DNA-binding domain"/>
    <property type="match status" value="1"/>
</dbReference>
<reference evidence="6" key="2">
    <citation type="journal article" date="2019" name="Int. J. Syst. Evol. Microbiol.">
        <title>The Global Catalogue of Microorganisms (GCM) 10K type strain sequencing project: providing services to taxonomists for standard genome sequencing and annotation.</title>
        <authorList>
            <consortium name="The Broad Institute Genomics Platform"/>
            <consortium name="The Broad Institute Genome Sequencing Center for Infectious Disease"/>
            <person name="Wu L."/>
            <person name="Ma J."/>
        </authorList>
    </citation>
    <scope>NUCLEOTIDE SEQUENCE [LARGE SCALE GENOMIC DNA]</scope>
    <source>
        <strain evidence="6">CGMCC 1.18437</strain>
    </source>
</reference>
<feature type="domain" description="HTH marR-type" evidence="2">
    <location>
        <begin position="16"/>
        <end position="156"/>
    </location>
</feature>
<reference evidence="4 5" key="3">
    <citation type="submission" date="2020-08" db="EMBL/GenBank/DDBJ databases">
        <title>Genomic Encyclopedia of Type Strains, Phase IV (KMG-IV): sequencing the most valuable type-strain genomes for metagenomic binning, comparative biology and taxonomic classification.</title>
        <authorList>
            <person name="Goeker M."/>
        </authorList>
    </citation>
    <scope>NUCLEOTIDE SEQUENCE [LARGE SCALE GENOMIC DNA]</scope>
    <source>
        <strain evidence="4 5">DSM 27521</strain>
    </source>
</reference>
<evidence type="ECO:0000313" key="3">
    <source>
        <dbReference type="EMBL" id="GHF37276.1"/>
    </source>
</evidence>
<dbReference type="InterPro" id="IPR000835">
    <property type="entry name" value="HTH_MarR-typ"/>
</dbReference>
<dbReference type="EMBL" id="JACHFK010000002">
    <property type="protein sequence ID" value="MBB5375758.1"/>
    <property type="molecule type" value="Genomic_DNA"/>
</dbReference>
<dbReference type="Pfam" id="PF12802">
    <property type="entry name" value="MarR_2"/>
    <property type="match status" value="1"/>
</dbReference>
<dbReference type="PANTHER" id="PTHR33164:SF43">
    <property type="entry name" value="HTH-TYPE TRANSCRIPTIONAL REPRESSOR YETL"/>
    <property type="match status" value="1"/>
</dbReference>
<evidence type="ECO:0000259" key="2">
    <source>
        <dbReference type="PROSITE" id="PS50995"/>
    </source>
</evidence>
<dbReference type="Proteomes" id="UP000619376">
    <property type="component" value="Unassembled WGS sequence"/>
</dbReference>
<dbReference type="PANTHER" id="PTHR33164">
    <property type="entry name" value="TRANSCRIPTIONAL REGULATOR, MARR FAMILY"/>
    <property type="match status" value="1"/>
</dbReference>
<feature type="region of interest" description="Disordered" evidence="1">
    <location>
        <begin position="157"/>
        <end position="177"/>
    </location>
</feature>
<dbReference type="GO" id="GO:0006950">
    <property type="term" value="P:response to stress"/>
    <property type="evidence" value="ECO:0007669"/>
    <property type="project" value="TreeGrafter"/>
</dbReference>
<reference evidence="3" key="1">
    <citation type="journal article" date="2014" name="Int. J. Syst. Evol. Microbiol.">
        <title>Complete genome of a new Firmicutes species belonging to the dominant human colonic microbiota ('Ruminococcus bicirculans') reveals two chromosomes and a selective capacity to utilize plant glucans.</title>
        <authorList>
            <consortium name="NISC Comparative Sequencing Program"/>
            <person name="Wegmann U."/>
            <person name="Louis P."/>
            <person name="Goesmann A."/>
            <person name="Henrissat B."/>
            <person name="Duncan S.H."/>
            <person name="Flint H.J."/>
        </authorList>
    </citation>
    <scope>NUCLEOTIDE SEQUENCE</scope>
    <source>
        <strain evidence="3">CGMCC 1.18437</strain>
    </source>
</reference>
<dbReference type="RefSeq" id="WP_184110025.1">
    <property type="nucleotide sequence ID" value="NZ_BNAJ01000002.1"/>
</dbReference>
<dbReference type="InterPro" id="IPR036388">
    <property type="entry name" value="WH-like_DNA-bd_sf"/>
</dbReference>
<reference evidence="3" key="4">
    <citation type="submission" date="2024-05" db="EMBL/GenBank/DDBJ databases">
        <authorList>
            <person name="Sun Q."/>
            <person name="Zhou Y."/>
        </authorList>
    </citation>
    <scope>NUCLEOTIDE SEQUENCE</scope>
    <source>
        <strain evidence="3">CGMCC 1.18437</strain>
    </source>
</reference>
<evidence type="ECO:0000313" key="6">
    <source>
        <dbReference type="Proteomes" id="UP000619376"/>
    </source>
</evidence>
<keyword evidence="6" id="KW-1185">Reference proteome</keyword>
<dbReference type="Gene3D" id="1.10.10.10">
    <property type="entry name" value="Winged helix-like DNA-binding domain superfamily/Winged helix DNA-binding domain"/>
    <property type="match status" value="1"/>
</dbReference>
<name>A0A7W8KEQ5_9DEIO</name>
<dbReference type="GO" id="GO:0003677">
    <property type="term" value="F:DNA binding"/>
    <property type="evidence" value="ECO:0007669"/>
    <property type="project" value="UniProtKB-KW"/>
</dbReference>
<accession>A0A7W8KEQ5</accession>
<evidence type="ECO:0000313" key="4">
    <source>
        <dbReference type="EMBL" id="MBB5375758.1"/>
    </source>
</evidence>
<proteinExistence type="predicted"/>
<sequence>MTTPAPPAPDAATVAAQRLGRQMKQLHRYVSSHMMKAMQDQLQGDDLSFSQVTALHQLRAHAALSIGGLADLTGLSLPAASHLTDRLVQRGLAERRENPDDRRAKTLALTPAGHTFLDDMDRRINETYQQVFARVGHALIEAAADNLEAVLTELRAQDPAPPPGCLAAPTLPPEETA</sequence>
<dbReference type="InterPro" id="IPR036390">
    <property type="entry name" value="WH_DNA-bd_sf"/>
</dbReference>
<organism evidence="4 5">
    <name type="scientific">Deinococcus metalli</name>
    <dbReference type="NCBI Taxonomy" id="1141878"/>
    <lineage>
        <taxon>Bacteria</taxon>
        <taxon>Thermotogati</taxon>
        <taxon>Deinococcota</taxon>
        <taxon>Deinococci</taxon>
        <taxon>Deinococcales</taxon>
        <taxon>Deinococcaceae</taxon>
        <taxon>Deinococcus</taxon>
    </lineage>
</organism>
<dbReference type="Proteomes" id="UP000539473">
    <property type="component" value="Unassembled WGS sequence"/>
</dbReference>
<dbReference type="SMART" id="SM00347">
    <property type="entry name" value="HTH_MARR"/>
    <property type="match status" value="1"/>
</dbReference>